<dbReference type="InParanoid" id="E4ZX81"/>
<evidence type="ECO:0000313" key="1">
    <source>
        <dbReference type="EMBL" id="CBX95291.1"/>
    </source>
</evidence>
<reference evidence="2" key="1">
    <citation type="journal article" date="2011" name="Nat. Commun.">
        <title>Effector diversification within compartments of the Leptosphaeria maculans genome affected by Repeat-Induced Point mutations.</title>
        <authorList>
            <person name="Rouxel T."/>
            <person name="Grandaubert J."/>
            <person name="Hane J.K."/>
            <person name="Hoede C."/>
            <person name="van de Wouw A.P."/>
            <person name="Couloux A."/>
            <person name="Dominguez V."/>
            <person name="Anthouard V."/>
            <person name="Bally P."/>
            <person name="Bourras S."/>
            <person name="Cozijnsen A.J."/>
            <person name="Ciuffetti L.M."/>
            <person name="Degrave A."/>
            <person name="Dilmaghani A."/>
            <person name="Duret L."/>
            <person name="Fudal I."/>
            <person name="Goodwin S.B."/>
            <person name="Gout L."/>
            <person name="Glaser N."/>
            <person name="Linglin J."/>
            <person name="Kema G.H.J."/>
            <person name="Lapalu N."/>
            <person name="Lawrence C.B."/>
            <person name="May K."/>
            <person name="Meyer M."/>
            <person name="Ollivier B."/>
            <person name="Poulain J."/>
            <person name="Schoch C.L."/>
            <person name="Simon A."/>
            <person name="Spatafora J.W."/>
            <person name="Stachowiak A."/>
            <person name="Turgeon B.G."/>
            <person name="Tyler B.M."/>
            <person name="Vincent D."/>
            <person name="Weissenbach J."/>
            <person name="Amselem J."/>
            <person name="Quesneville H."/>
            <person name="Oliver R.P."/>
            <person name="Wincker P."/>
            <person name="Balesdent M.-H."/>
            <person name="Howlett B.J."/>
        </authorList>
    </citation>
    <scope>NUCLEOTIDE SEQUENCE [LARGE SCALE GENOMIC DNA]</scope>
    <source>
        <strain evidence="2">JN3 / isolate v23.1.3 / race Av1-4-5-6-7-8</strain>
    </source>
</reference>
<proteinExistence type="predicted"/>
<dbReference type="VEuPathDB" id="FungiDB:LEMA_uP024430.1"/>
<dbReference type="EMBL" id="FP929127">
    <property type="protein sequence ID" value="CBX95291.1"/>
    <property type="molecule type" value="Genomic_DNA"/>
</dbReference>
<dbReference type="HOGENOM" id="CLU_2758244_0_0_1"/>
<accession>E4ZX81</accession>
<organism evidence="2">
    <name type="scientific">Leptosphaeria maculans (strain JN3 / isolate v23.1.3 / race Av1-4-5-6-7-8)</name>
    <name type="common">Blackleg fungus</name>
    <name type="synonym">Phoma lingam</name>
    <dbReference type="NCBI Taxonomy" id="985895"/>
    <lineage>
        <taxon>Eukaryota</taxon>
        <taxon>Fungi</taxon>
        <taxon>Dikarya</taxon>
        <taxon>Ascomycota</taxon>
        <taxon>Pezizomycotina</taxon>
        <taxon>Dothideomycetes</taxon>
        <taxon>Pleosporomycetidae</taxon>
        <taxon>Pleosporales</taxon>
        <taxon>Pleosporineae</taxon>
        <taxon>Leptosphaeriaceae</taxon>
        <taxon>Plenodomus</taxon>
        <taxon>Plenodomus lingam/Leptosphaeria maculans species complex</taxon>
    </lineage>
</organism>
<dbReference type="Proteomes" id="UP000002668">
    <property type="component" value="Genome"/>
</dbReference>
<name>E4ZX81_LEPMJ</name>
<evidence type="ECO:0000313" key="2">
    <source>
        <dbReference type="Proteomes" id="UP000002668"/>
    </source>
</evidence>
<sequence>MYLTYSTDRSLSEPRMRGLQTLKQHCVPQSSSIINHVPPTLRQMRVSNHTAILLSAVGRVHGRIVICNLG</sequence>
<gene>
    <name evidence="1" type="ORF">LEMA_uP024430.1</name>
</gene>
<protein>
    <submittedName>
        <fullName evidence="1">Predicted protein</fullName>
    </submittedName>
</protein>
<dbReference type="AlphaFoldDB" id="E4ZX81"/>
<keyword evidence="2" id="KW-1185">Reference proteome</keyword>